<evidence type="ECO:0000256" key="6">
    <source>
        <dbReference type="ARBA" id="ARBA00023163"/>
    </source>
</evidence>
<dbReference type="GO" id="GO:0000981">
    <property type="term" value="F:DNA-binding transcription factor activity, RNA polymerase II-specific"/>
    <property type="evidence" value="ECO:0007669"/>
    <property type="project" value="TreeGrafter"/>
</dbReference>
<evidence type="ECO:0000256" key="7">
    <source>
        <dbReference type="ARBA" id="ARBA00023242"/>
    </source>
</evidence>
<evidence type="ECO:0000256" key="1">
    <source>
        <dbReference type="ARBA" id="ARBA00004123"/>
    </source>
</evidence>
<evidence type="ECO:0000259" key="8">
    <source>
        <dbReference type="Pfam" id="PF04082"/>
    </source>
</evidence>
<dbReference type="RefSeq" id="XP_007919375.1">
    <property type="nucleotide sequence ID" value="XM_007921184.1"/>
</dbReference>
<dbReference type="OrthoDB" id="25921at2759"/>
<dbReference type="GO" id="GO:0045944">
    <property type="term" value="P:positive regulation of transcription by RNA polymerase II"/>
    <property type="evidence" value="ECO:0007669"/>
    <property type="project" value="TreeGrafter"/>
</dbReference>
<dbReference type="GO" id="GO:0006351">
    <property type="term" value="P:DNA-templated transcription"/>
    <property type="evidence" value="ECO:0007669"/>
    <property type="project" value="InterPro"/>
</dbReference>
<dbReference type="eggNOG" id="ENOG502SKJA">
    <property type="taxonomic scope" value="Eukaryota"/>
</dbReference>
<keyword evidence="7" id="KW-0539">Nucleus</keyword>
<evidence type="ECO:0000256" key="4">
    <source>
        <dbReference type="ARBA" id="ARBA00023015"/>
    </source>
</evidence>
<organism evidence="9 10">
    <name type="scientific">Phaeoacremonium minimum (strain UCR-PA7)</name>
    <name type="common">Esca disease fungus</name>
    <name type="synonym">Togninia minima</name>
    <dbReference type="NCBI Taxonomy" id="1286976"/>
    <lineage>
        <taxon>Eukaryota</taxon>
        <taxon>Fungi</taxon>
        <taxon>Dikarya</taxon>
        <taxon>Ascomycota</taxon>
        <taxon>Pezizomycotina</taxon>
        <taxon>Sordariomycetes</taxon>
        <taxon>Sordariomycetidae</taxon>
        <taxon>Togniniales</taxon>
        <taxon>Togniniaceae</taxon>
        <taxon>Phaeoacremonium</taxon>
    </lineage>
</organism>
<dbReference type="HOGENOM" id="CLU_1161846_0_0_1"/>
<dbReference type="GO" id="GO:0008270">
    <property type="term" value="F:zinc ion binding"/>
    <property type="evidence" value="ECO:0007669"/>
    <property type="project" value="InterPro"/>
</dbReference>
<accession>R8B944</accession>
<dbReference type="InterPro" id="IPR007219">
    <property type="entry name" value="XnlR_reg_dom"/>
</dbReference>
<dbReference type="GO" id="GO:0043565">
    <property type="term" value="F:sequence-specific DNA binding"/>
    <property type="evidence" value="ECO:0007669"/>
    <property type="project" value="TreeGrafter"/>
</dbReference>
<keyword evidence="2" id="KW-0479">Metal-binding</keyword>
<dbReference type="Proteomes" id="UP000014074">
    <property type="component" value="Unassembled WGS sequence"/>
</dbReference>
<dbReference type="KEGG" id="tmn:UCRPA7_8673"/>
<sequence>MVLRRLTPDKADFVFINDREDYNGRLFDFNSPLDLSDPSLFESLNESISIHPILFGDVVLADIVEPNDAVAGLDLPSDQSHIDRLVEFYFAHSHTLYPIVHRSEFLQSLRHMREHPQDPKVNSPLCLFRIWMVLAIGSTAYSSVSLAEESESRVYYNKALEYLEQAMSYGEMAALEVIMLQVSYSFFNQLGPNTWFLVGVAARLALGMGLHTSSTYVGMPVDMEQRRKRIFWSIYMMDR</sequence>
<dbReference type="EMBL" id="KB933372">
    <property type="protein sequence ID" value="EON95834.1"/>
    <property type="molecule type" value="Genomic_DNA"/>
</dbReference>
<keyword evidence="6" id="KW-0804">Transcription</keyword>
<gene>
    <name evidence="9" type="ORF">UCRPA7_8673</name>
</gene>
<name>R8B944_PHAM7</name>
<dbReference type="GeneID" id="19329547"/>
<dbReference type="Pfam" id="PF04082">
    <property type="entry name" value="Fungal_trans"/>
    <property type="match status" value="1"/>
</dbReference>
<keyword evidence="3" id="KW-0862">Zinc</keyword>
<evidence type="ECO:0000313" key="10">
    <source>
        <dbReference type="Proteomes" id="UP000014074"/>
    </source>
</evidence>
<evidence type="ECO:0000313" key="9">
    <source>
        <dbReference type="EMBL" id="EON95834.1"/>
    </source>
</evidence>
<proteinExistence type="predicted"/>
<keyword evidence="10" id="KW-1185">Reference proteome</keyword>
<reference evidence="10" key="1">
    <citation type="journal article" date="2013" name="Genome Announc.">
        <title>Draft genome sequence of the ascomycete Phaeoacremonium aleophilum strain UCR-PA7, a causal agent of the esca disease complex in grapevines.</title>
        <authorList>
            <person name="Blanco-Ulate B."/>
            <person name="Rolshausen P."/>
            <person name="Cantu D."/>
        </authorList>
    </citation>
    <scope>NUCLEOTIDE SEQUENCE [LARGE SCALE GENOMIC DNA]</scope>
    <source>
        <strain evidence="10">UCR-PA7</strain>
    </source>
</reference>
<dbReference type="PANTHER" id="PTHR47782:SF12">
    <property type="entry name" value="ZN(II)2CYS6 TRANSCRIPTION FACTOR (EUROFUNG)"/>
    <property type="match status" value="1"/>
</dbReference>
<dbReference type="GO" id="GO:0005634">
    <property type="term" value="C:nucleus"/>
    <property type="evidence" value="ECO:0007669"/>
    <property type="project" value="UniProtKB-SubCell"/>
</dbReference>
<dbReference type="CDD" id="cd12148">
    <property type="entry name" value="fungal_TF_MHR"/>
    <property type="match status" value="1"/>
</dbReference>
<protein>
    <submittedName>
        <fullName evidence="9">Putative c6 zinc finger domain containing protein</fullName>
    </submittedName>
</protein>
<feature type="domain" description="Xylanolytic transcriptional activator regulatory" evidence="8">
    <location>
        <begin position="87"/>
        <end position="239"/>
    </location>
</feature>
<dbReference type="InterPro" id="IPR052202">
    <property type="entry name" value="Yeast_MetPath_Reg"/>
</dbReference>
<evidence type="ECO:0000256" key="2">
    <source>
        <dbReference type="ARBA" id="ARBA00022723"/>
    </source>
</evidence>
<evidence type="ECO:0000256" key="3">
    <source>
        <dbReference type="ARBA" id="ARBA00022833"/>
    </source>
</evidence>
<evidence type="ECO:0000256" key="5">
    <source>
        <dbReference type="ARBA" id="ARBA00023125"/>
    </source>
</evidence>
<dbReference type="AlphaFoldDB" id="R8B944"/>
<comment type="subcellular location">
    <subcellularLocation>
        <location evidence="1">Nucleus</location>
    </subcellularLocation>
</comment>
<dbReference type="PANTHER" id="PTHR47782">
    <property type="entry name" value="ZN(II)2CYS6 TRANSCRIPTION FACTOR (EUROFUNG)-RELATED"/>
    <property type="match status" value="1"/>
</dbReference>
<keyword evidence="4" id="KW-0805">Transcription regulation</keyword>
<keyword evidence="5" id="KW-0238">DNA-binding</keyword>